<proteinExistence type="predicted"/>
<evidence type="ECO:0000313" key="1">
    <source>
        <dbReference type="EMBL" id="ABW98046.1"/>
    </source>
</evidence>
<dbReference type="AlphaFoldDB" id="A9BKP1"/>
<dbReference type="GeneID" id="5739808"/>
<dbReference type="RefSeq" id="XP_001712371.1">
    <property type="nucleotide sequence ID" value="XM_001712319.1"/>
</dbReference>
<accession>A9BKP1</accession>
<name>A9BKP1_HEMAN</name>
<sequence length="105" mass="12038">MWSGDQVSNSVNTCADCIEFGNSFGNYSRLKKCQYAIILDEKKNTEGALYIINPKKKKKEKTFIARIFRFSHEGMLLALWKTGKISFVTDTKDQKTHIVDIKSLL</sequence>
<gene>
    <name evidence="1" type="ORF">HAN_2g219</name>
</gene>
<keyword evidence="1" id="KW-0542">Nucleomorph</keyword>
<protein>
    <submittedName>
        <fullName evidence="1">Uncharacterized protein</fullName>
    </submittedName>
</protein>
<dbReference type="Proteomes" id="UP000243127">
    <property type="component" value="Nucleomorph 2"/>
</dbReference>
<organism evidence="1 2">
    <name type="scientific">Hemiselmis andersenii</name>
    <name type="common">Cryptophyte alga</name>
    <dbReference type="NCBI Taxonomy" id="464988"/>
    <lineage>
        <taxon>Eukaryota</taxon>
        <taxon>Cryptophyceae</taxon>
        <taxon>Cryptomonadales</taxon>
        <taxon>Hemiselmidaceae</taxon>
        <taxon>Hemiselmis</taxon>
    </lineage>
</organism>
<dbReference type="EMBL" id="CP000882">
    <property type="protein sequence ID" value="ABW98046.1"/>
    <property type="molecule type" value="Genomic_DNA"/>
</dbReference>
<reference evidence="1 2" key="1">
    <citation type="journal article" date="2007" name="Proc. Natl. Acad. Sci. U.S.A.">
        <title>Nucleomorph genome of Hemiselmis andersenii reveals complete intron loss and compaction as a driver of protein structure and function.</title>
        <authorList>
            <person name="Lane C.E."/>
            <person name="van den Heuvel K."/>
            <person name="Kozera C."/>
            <person name="Curtis B.A."/>
            <person name="Parsons B.J."/>
            <person name="Bowman S."/>
            <person name="Archibald J.M."/>
        </authorList>
    </citation>
    <scope>NUCLEOTIDE SEQUENCE [LARGE SCALE GENOMIC DNA]</scope>
    <source>
        <strain evidence="1 2">CCMP644</strain>
    </source>
</reference>
<evidence type="ECO:0000313" key="2">
    <source>
        <dbReference type="Proteomes" id="UP000243127"/>
    </source>
</evidence>
<geneLocation type="nucleomorph" evidence="1"/>